<dbReference type="AlphaFoldDB" id="W2RKF0"/>
<dbReference type="Pfam" id="PF00149">
    <property type="entry name" value="Metallophos"/>
    <property type="match status" value="1"/>
</dbReference>
<dbReference type="HOGENOM" id="CLU_023125_0_2_1"/>
<dbReference type="CDD" id="cd00144">
    <property type="entry name" value="MPP_PPP_family"/>
    <property type="match status" value="1"/>
</dbReference>
<name>W2RKF0_CYPE1</name>
<dbReference type="PANTHER" id="PTHR42850:SF4">
    <property type="entry name" value="ZINC-DEPENDENT ENDOPOLYPHOSPHATASE"/>
    <property type="match status" value="1"/>
</dbReference>
<dbReference type="Gene3D" id="3.60.21.10">
    <property type="match status" value="1"/>
</dbReference>
<dbReference type="InterPro" id="IPR029052">
    <property type="entry name" value="Metallo-depent_PP-like"/>
</dbReference>
<evidence type="ECO:0000256" key="1">
    <source>
        <dbReference type="SAM" id="SignalP"/>
    </source>
</evidence>
<keyword evidence="1" id="KW-0732">Signal</keyword>
<keyword evidence="4" id="KW-1185">Reference proteome</keyword>
<evidence type="ECO:0000259" key="2">
    <source>
        <dbReference type="Pfam" id="PF00149"/>
    </source>
</evidence>
<dbReference type="eggNOG" id="KOG0371">
    <property type="taxonomic scope" value="Eukaryota"/>
</dbReference>
<evidence type="ECO:0000313" key="3">
    <source>
        <dbReference type="EMBL" id="ETN36936.1"/>
    </source>
</evidence>
<dbReference type="InParanoid" id="W2RKF0"/>
<dbReference type="VEuPathDB" id="FungiDB:HMPREF1541_07923"/>
<reference evidence="3 4" key="1">
    <citation type="submission" date="2013-03" db="EMBL/GenBank/DDBJ databases">
        <title>The Genome Sequence of Phialophora europaea CBS 101466.</title>
        <authorList>
            <consortium name="The Broad Institute Genomics Platform"/>
            <person name="Cuomo C."/>
            <person name="de Hoog S."/>
            <person name="Gorbushina A."/>
            <person name="Walker B."/>
            <person name="Young S.K."/>
            <person name="Zeng Q."/>
            <person name="Gargeya S."/>
            <person name="Fitzgerald M."/>
            <person name="Haas B."/>
            <person name="Abouelleil A."/>
            <person name="Allen A.W."/>
            <person name="Alvarado L."/>
            <person name="Arachchi H.M."/>
            <person name="Berlin A.M."/>
            <person name="Chapman S.B."/>
            <person name="Gainer-Dewar J."/>
            <person name="Goldberg J."/>
            <person name="Griggs A."/>
            <person name="Gujja S."/>
            <person name="Hansen M."/>
            <person name="Howarth C."/>
            <person name="Imamovic A."/>
            <person name="Ireland A."/>
            <person name="Larimer J."/>
            <person name="McCowan C."/>
            <person name="Murphy C."/>
            <person name="Pearson M."/>
            <person name="Poon T.W."/>
            <person name="Priest M."/>
            <person name="Roberts A."/>
            <person name="Saif S."/>
            <person name="Shea T."/>
            <person name="Sisk P."/>
            <person name="Sykes S."/>
            <person name="Wortman J."/>
            <person name="Nusbaum C."/>
            <person name="Birren B."/>
        </authorList>
    </citation>
    <scope>NUCLEOTIDE SEQUENCE [LARGE SCALE GENOMIC DNA]</scope>
    <source>
        <strain evidence="3 4">CBS 101466</strain>
    </source>
</reference>
<dbReference type="RefSeq" id="XP_008720468.1">
    <property type="nucleotide sequence ID" value="XM_008722246.1"/>
</dbReference>
<dbReference type="EMBL" id="KB822724">
    <property type="protein sequence ID" value="ETN36936.1"/>
    <property type="molecule type" value="Genomic_DNA"/>
</dbReference>
<feature type="signal peptide" evidence="1">
    <location>
        <begin position="1"/>
        <end position="17"/>
    </location>
</feature>
<dbReference type="OrthoDB" id="10267127at2759"/>
<proteinExistence type="predicted"/>
<dbReference type="InterPro" id="IPR050126">
    <property type="entry name" value="Ap4A_hydrolase"/>
</dbReference>
<dbReference type="FunCoup" id="W2RKF0">
    <property type="interactions" value="31"/>
</dbReference>
<dbReference type="SUPFAM" id="SSF56300">
    <property type="entry name" value="Metallo-dependent phosphatases"/>
    <property type="match status" value="1"/>
</dbReference>
<organism evidence="3 4">
    <name type="scientific">Cyphellophora europaea (strain CBS 101466)</name>
    <name type="common">Phialophora europaea</name>
    <dbReference type="NCBI Taxonomy" id="1220924"/>
    <lineage>
        <taxon>Eukaryota</taxon>
        <taxon>Fungi</taxon>
        <taxon>Dikarya</taxon>
        <taxon>Ascomycota</taxon>
        <taxon>Pezizomycotina</taxon>
        <taxon>Eurotiomycetes</taxon>
        <taxon>Chaetothyriomycetidae</taxon>
        <taxon>Chaetothyriales</taxon>
        <taxon>Cyphellophoraceae</taxon>
        <taxon>Cyphellophora</taxon>
    </lineage>
</organism>
<protein>
    <recommendedName>
        <fullName evidence="2">Calcineurin-like phosphoesterase domain-containing protein</fullName>
    </recommendedName>
</protein>
<evidence type="ECO:0000313" key="4">
    <source>
        <dbReference type="Proteomes" id="UP000030752"/>
    </source>
</evidence>
<dbReference type="Proteomes" id="UP000030752">
    <property type="component" value="Unassembled WGS sequence"/>
</dbReference>
<dbReference type="GO" id="GO:0006798">
    <property type="term" value="P:polyphosphate catabolic process"/>
    <property type="evidence" value="ECO:0007669"/>
    <property type="project" value="TreeGrafter"/>
</dbReference>
<gene>
    <name evidence="3" type="ORF">HMPREF1541_07923</name>
</gene>
<accession>W2RKF0</accession>
<feature type="domain" description="Calcineurin-like phosphoesterase" evidence="2">
    <location>
        <begin position="52"/>
        <end position="193"/>
    </location>
</feature>
<dbReference type="STRING" id="1220924.W2RKF0"/>
<feature type="chain" id="PRO_5004823776" description="Calcineurin-like phosphoesterase domain-containing protein" evidence="1">
    <location>
        <begin position="18"/>
        <end position="311"/>
    </location>
</feature>
<sequence length="311" mass="33670">MTPLAAVLLGCMAGATAVALPAVSSPRILQRTTETVRIEQLDESLLPTGDRRLIFIGDIHGCKDKLLELLDDAEYNQETDHIVAVGDIVNKGPDTLGVIDYLMSQNASSVRGNHEERIVPLAEAANITEAYDNPNSSPEAIAQALSPAQLSYLQSFPHILRIGTNLPTFRGETIVAHAGLVPGLALEAQVPDSVMNMRALDTQTLEVSNARAEAGSLENHWFVVWDEHQFWYSLTSWVRKLLGKDKAAPRATVIYGHDSRLGLQLGSYHRGLDTRCSAGGYLTALVVSDGGAKEAIVTVDCPNYEEQVAES</sequence>
<dbReference type="GeneID" id="19975262"/>
<dbReference type="PANTHER" id="PTHR42850">
    <property type="entry name" value="METALLOPHOSPHOESTERASE"/>
    <property type="match status" value="1"/>
</dbReference>
<dbReference type="InterPro" id="IPR004843">
    <property type="entry name" value="Calcineurin-like_PHP"/>
</dbReference>
<dbReference type="GO" id="GO:0005737">
    <property type="term" value="C:cytoplasm"/>
    <property type="evidence" value="ECO:0007669"/>
    <property type="project" value="TreeGrafter"/>
</dbReference>
<dbReference type="GO" id="GO:0000298">
    <property type="term" value="F:endopolyphosphatase activity"/>
    <property type="evidence" value="ECO:0007669"/>
    <property type="project" value="TreeGrafter"/>
</dbReference>
<dbReference type="GO" id="GO:0016791">
    <property type="term" value="F:phosphatase activity"/>
    <property type="evidence" value="ECO:0007669"/>
    <property type="project" value="TreeGrafter"/>
</dbReference>